<evidence type="ECO:0000256" key="12">
    <source>
        <dbReference type="RuleBase" id="RU003753"/>
    </source>
</evidence>
<evidence type="ECO:0000256" key="11">
    <source>
        <dbReference type="ARBA" id="ARBA00023246"/>
    </source>
</evidence>
<dbReference type="STRING" id="623744.A0A553QQ15"/>
<reference evidence="13 14" key="1">
    <citation type="journal article" date="2019" name="Sci. Data">
        <title>Hybrid genome assembly and annotation of Danionella translucida.</title>
        <authorList>
            <person name="Kadobianskyi M."/>
            <person name="Schulze L."/>
            <person name="Schuelke M."/>
            <person name="Judkewitz B."/>
        </authorList>
    </citation>
    <scope>NUCLEOTIDE SEQUENCE [LARGE SCALE GENOMIC DNA]</scope>
    <source>
        <strain evidence="13 14">Bolton</strain>
    </source>
</reference>
<dbReference type="GO" id="GO:0005149">
    <property type="term" value="F:interleukin-1 receptor binding"/>
    <property type="evidence" value="ECO:0007669"/>
    <property type="project" value="UniProtKB-UniRule"/>
</dbReference>
<dbReference type="PANTHER" id="PTHR10078">
    <property type="entry name" value="INTERLEUKIN-1 FAMILY MEMBER"/>
    <property type="match status" value="1"/>
</dbReference>
<keyword evidence="9" id="KW-0395">Inflammatory response</keyword>
<keyword evidence="14" id="KW-1185">Reference proteome</keyword>
<dbReference type="PRINTS" id="PR00264">
    <property type="entry name" value="INTERLEUKIN1"/>
</dbReference>
<dbReference type="GO" id="GO:0042119">
    <property type="term" value="P:neutrophil activation"/>
    <property type="evidence" value="ECO:0007669"/>
    <property type="project" value="TreeGrafter"/>
</dbReference>
<evidence type="ECO:0000256" key="2">
    <source>
        <dbReference type="ARBA" id="ARBA00004514"/>
    </source>
</evidence>
<evidence type="ECO:0000313" key="13">
    <source>
        <dbReference type="EMBL" id="TRY92064.1"/>
    </source>
</evidence>
<accession>A0A553QQ15</accession>
<dbReference type="GO" id="GO:0005764">
    <property type="term" value="C:lysosome"/>
    <property type="evidence" value="ECO:0007669"/>
    <property type="project" value="UniProtKB-SubCell"/>
</dbReference>
<dbReference type="PANTHER" id="PTHR10078:SF30">
    <property type="entry name" value="INTERLEUKIN-1 BETA"/>
    <property type="match status" value="1"/>
</dbReference>
<protein>
    <recommendedName>
        <fullName evidence="12">Interleukin-1</fullName>
    </recommendedName>
</protein>
<name>A0A553QQ15_9TELE</name>
<dbReference type="SMART" id="SM00125">
    <property type="entry name" value="IL1"/>
    <property type="match status" value="1"/>
</dbReference>
<dbReference type="PRINTS" id="PR01359">
    <property type="entry name" value="INTRLEUKIN1B"/>
</dbReference>
<dbReference type="Proteomes" id="UP000316079">
    <property type="component" value="Unassembled WGS sequence"/>
</dbReference>
<dbReference type="InterPro" id="IPR000975">
    <property type="entry name" value="IL-1_fam"/>
</dbReference>
<dbReference type="GO" id="GO:0005615">
    <property type="term" value="C:extracellular space"/>
    <property type="evidence" value="ECO:0007669"/>
    <property type="project" value="UniProtKB-KW"/>
</dbReference>
<keyword evidence="7 12" id="KW-0964">Secreted</keyword>
<dbReference type="GO" id="GO:0005125">
    <property type="term" value="F:cytokine activity"/>
    <property type="evidence" value="ECO:0007669"/>
    <property type="project" value="UniProtKB-UniRule"/>
</dbReference>
<keyword evidence="5" id="KW-0963">Cytoplasm</keyword>
<dbReference type="GO" id="GO:0005829">
    <property type="term" value="C:cytosol"/>
    <property type="evidence" value="ECO:0007669"/>
    <property type="project" value="UniProtKB-SubCell"/>
</dbReference>
<comment type="subcellular location">
    <subcellularLocation>
        <location evidence="2">Cytoplasm</location>
        <location evidence="2">Cytosol</location>
    </subcellularLocation>
    <subcellularLocation>
        <location evidence="1">Lysosome</location>
    </subcellularLocation>
    <subcellularLocation>
        <location evidence="3">Secreted</location>
        <location evidence="3">Extracellular exosome</location>
    </subcellularLocation>
</comment>
<gene>
    <name evidence="13" type="ORF">DNTS_017520</name>
</gene>
<evidence type="ECO:0000256" key="10">
    <source>
        <dbReference type="ARBA" id="ARBA00023228"/>
    </source>
</evidence>
<evidence type="ECO:0000256" key="3">
    <source>
        <dbReference type="ARBA" id="ARBA00004550"/>
    </source>
</evidence>
<dbReference type="GO" id="GO:0051781">
    <property type="term" value="P:positive regulation of cell division"/>
    <property type="evidence" value="ECO:0007669"/>
    <property type="project" value="UniProtKB-KW"/>
</dbReference>
<keyword evidence="10" id="KW-0458">Lysosome</keyword>
<evidence type="ECO:0000256" key="5">
    <source>
        <dbReference type="ARBA" id="ARBA00022490"/>
    </source>
</evidence>
<evidence type="ECO:0000313" key="14">
    <source>
        <dbReference type="Proteomes" id="UP000316079"/>
    </source>
</evidence>
<evidence type="ECO:0000256" key="9">
    <source>
        <dbReference type="ARBA" id="ARBA00023198"/>
    </source>
</evidence>
<dbReference type="GO" id="GO:0006955">
    <property type="term" value="P:immune response"/>
    <property type="evidence" value="ECO:0007669"/>
    <property type="project" value="InterPro"/>
</dbReference>
<dbReference type="EMBL" id="SRMA01025680">
    <property type="protein sequence ID" value="TRY92064.1"/>
    <property type="molecule type" value="Genomic_DNA"/>
</dbReference>
<evidence type="ECO:0000256" key="8">
    <source>
        <dbReference type="ARBA" id="ARBA00022620"/>
    </source>
</evidence>
<dbReference type="AlphaFoldDB" id="A0A553QQ15"/>
<dbReference type="GO" id="GO:0048246">
    <property type="term" value="P:macrophage chemotaxis"/>
    <property type="evidence" value="ECO:0007669"/>
    <property type="project" value="TreeGrafter"/>
</dbReference>
<dbReference type="OrthoDB" id="9449069at2759"/>
<dbReference type="GO" id="GO:0071222">
    <property type="term" value="P:cellular response to lipopolysaccharide"/>
    <property type="evidence" value="ECO:0007669"/>
    <property type="project" value="TreeGrafter"/>
</dbReference>
<dbReference type="Gene3D" id="2.80.10.50">
    <property type="match status" value="1"/>
</dbReference>
<keyword evidence="11" id="KW-0497">Mitogen</keyword>
<dbReference type="InterPro" id="IPR008996">
    <property type="entry name" value="IL1/FGF"/>
</dbReference>
<keyword evidence="6" id="KW-0202">Cytokine</keyword>
<dbReference type="Pfam" id="PF00340">
    <property type="entry name" value="IL1"/>
    <property type="match status" value="1"/>
</dbReference>
<dbReference type="PRINTS" id="PR01357">
    <property type="entry name" value="INTRLEUKN1AB"/>
</dbReference>
<evidence type="ECO:0000256" key="4">
    <source>
        <dbReference type="ARBA" id="ARBA00010448"/>
    </source>
</evidence>
<dbReference type="InterPro" id="IPR020877">
    <property type="entry name" value="IL-1_CS"/>
</dbReference>
<dbReference type="GO" id="GO:0010628">
    <property type="term" value="P:positive regulation of gene expression"/>
    <property type="evidence" value="ECO:0007669"/>
    <property type="project" value="TreeGrafter"/>
</dbReference>
<dbReference type="GO" id="GO:0019221">
    <property type="term" value="P:cytokine-mediated signaling pathway"/>
    <property type="evidence" value="ECO:0007669"/>
    <property type="project" value="TreeGrafter"/>
</dbReference>
<evidence type="ECO:0000256" key="6">
    <source>
        <dbReference type="ARBA" id="ARBA00022514"/>
    </source>
</evidence>
<comment type="caution">
    <text evidence="13">The sequence shown here is derived from an EMBL/GenBank/DDBJ whole genome shotgun (WGS) entry which is preliminary data.</text>
</comment>
<dbReference type="GO" id="GO:1901222">
    <property type="term" value="P:regulation of non-canonical NF-kappaB signal transduction"/>
    <property type="evidence" value="ECO:0007669"/>
    <property type="project" value="TreeGrafter"/>
</dbReference>
<evidence type="ECO:0000256" key="7">
    <source>
        <dbReference type="ARBA" id="ARBA00022525"/>
    </source>
</evidence>
<keyword evidence="8" id="KW-0666">Pyrogen</keyword>
<dbReference type="SUPFAM" id="SSF50353">
    <property type="entry name" value="Cytokine"/>
    <property type="match status" value="1"/>
</dbReference>
<sequence>MCVQSLRCAAHEGIRLEMWPQQLKMKQAVHVIVALHRMKHLKPRSSEFGEDELLDMLMEDVIDARRVSPESTTVLYQKTNQVINCSVCDQFKKTLIHSGSSPHLQAVTLKAGESNYKVRFSMSLYMSVGSRPNTSQPVCLGISKSNLYLACTKPDGMSPQLVLQEVTAPLNTISSKDASGLESLLFLRSESGVSVNSFESVKYPGWFISTAFEERRSVEMDSKQSTRVFGFNLLEQTLS</sequence>
<organism evidence="13 14">
    <name type="scientific">Danionella cerebrum</name>
    <dbReference type="NCBI Taxonomy" id="2873325"/>
    <lineage>
        <taxon>Eukaryota</taxon>
        <taxon>Metazoa</taxon>
        <taxon>Chordata</taxon>
        <taxon>Craniata</taxon>
        <taxon>Vertebrata</taxon>
        <taxon>Euteleostomi</taxon>
        <taxon>Actinopterygii</taxon>
        <taxon>Neopterygii</taxon>
        <taxon>Teleostei</taxon>
        <taxon>Ostariophysi</taxon>
        <taxon>Cypriniformes</taxon>
        <taxon>Danionidae</taxon>
        <taxon>Danioninae</taxon>
        <taxon>Danionella</taxon>
    </lineage>
</organism>
<dbReference type="PROSITE" id="PS00253">
    <property type="entry name" value="INTERLEUKIN_1"/>
    <property type="match status" value="1"/>
</dbReference>
<proteinExistence type="inferred from homology"/>
<evidence type="ECO:0000256" key="1">
    <source>
        <dbReference type="ARBA" id="ARBA00004371"/>
    </source>
</evidence>
<dbReference type="GO" id="GO:0001660">
    <property type="term" value="P:fever generation"/>
    <property type="evidence" value="ECO:0007669"/>
    <property type="project" value="UniProtKB-KW"/>
</dbReference>
<comment type="similarity">
    <text evidence="4 12">Belongs to the IL-1 family.</text>
</comment>